<dbReference type="Proteomes" id="UP000238949">
    <property type="component" value="Unassembled WGS sequence"/>
</dbReference>
<keyword evidence="1" id="KW-1133">Transmembrane helix</keyword>
<dbReference type="InterPro" id="IPR007404">
    <property type="entry name" value="YdjM-like"/>
</dbReference>
<organism evidence="2 3">
    <name type="scientific">Alteromonas alba</name>
    <dbReference type="NCBI Taxonomy" id="2079529"/>
    <lineage>
        <taxon>Bacteria</taxon>
        <taxon>Pseudomonadati</taxon>
        <taxon>Pseudomonadota</taxon>
        <taxon>Gammaproteobacteria</taxon>
        <taxon>Alteromonadales</taxon>
        <taxon>Alteromonadaceae</taxon>
        <taxon>Alteromonas/Salinimonas group</taxon>
        <taxon>Alteromonas</taxon>
    </lineage>
</organism>
<evidence type="ECO:0008006" key="4">
    <source>
        <dbReference type="Google" id="ProtNLM"/>
    </source>
</evidence>
<dbReference type="AlphaFoldDB" id="A0A2S9V732"/>
<feature type="transmembrane region" description="Helical" evidence="1">
    <location>
        <begin position="64"/>
        <end position="83"/>
    </location>
</feature>
<accession>A0A2S9V732</accession>
<keyword evidence="1" id="KW-0812">Transmembrane</keyword>
<dbReference type="Pfam" id="PF04307">
    <property type="entry name" value="YdjM"/>
    <property type="match status" value="1"/>
</dbReference>
<feature type="transmembrane region" description="Helical" evidence="1">
    <location>
        <begin position="95"/>
        <end position="114"/>
    </location>
</feature>
<sequence length="202" mass="22268">MASTLGHALCGIDCLLVGRLVSPKLVSPLSIGSVFAAVFLANAPDLDLLVGPLLGKHHHYLHGQLTHSIMFALLCGLTFWLVARFTGVEERKGRVLATMVAATLLSHVFVDWFTGPNPGINPSFGIVILWPFNMERIHAPLTLFLGPNHASMTELLSLHNVWVMTRETLIFGGFALALWYFSPTLRQQINSFLINLVPARFK</sequence>
<comment type="caution">
    <text evidence="2">The sequence shown here is derived from an EMBL/GenBank/DDBJ whole genome shotgun (WGS) entry which is preliminary data.</text>
</comment>
<name>A0A2S9V732_9ALTE</name>
<evidence type="ECO:0000256" key="1">
    <source>
        <dbReference type="SAM" id="Phobius"/>
    </source>
</evidence>
<evidence type="ECO:0000313" key="3">
    <source>
        <dbReference type="Proteomes" id="UP000238949"/>
    </source>
</evidence>
<gene>
    <name evidence="2" type="ORF">C6Y40_17510</name>
</gene>
<feature type="transmembrane region" description="Helical" evidence="1">
    <location>
        <begin position="25"/>
        <end position="44"/>
    </location>
</feature>
<feature type="transmembrane region" description="Helical" evidence="1">
    <location>
        <begin position="161"/>
        <end position="181"/>
    </location>
</feature>
<dbReference type="RefSeq" id="WP_105935696.1">
    <property type="nucleotide sequence ID" value="NZ_PVNP01000190.1"/>
</dbReference>
<dbReference type="OrthoDB" id="7059087at2"/>
<dbReference type="EMBL" id="PVNP01000190">
    <property type="protein sequence ID" value="PRO72252.1"/>
    <property type="molecule type" value="Genomic_DNA"/>
</dbReference>
<keyword evidence="3" id="KW-1185">Reference proteome</keyword>
<keyword evidence="1" id="KW-0472">Membrane</keyword>
<evidence type="ECO:0000313" key="2">
    <source>
        <dbReference type="EMBL" id="PRO72252.1"/>
    </source>
</evidence>
<protein>
    <recommendedName>
        <fullName evidence="4">Metal-dependent hydrolase</fullName>
    </recommendedName>
</protein>
<reference evidence="3" key="1">
    <citation type="journal article" date="2020" name="Int. J. Syst. Evol. Microbiol.">
        <title>Alteromonas alba sp. nov., a marine bacterium isolated from the seawater of the West Pacific Ocean.</title>
        <authorList>
            <person name="Sun C."/>
            <person name="Wu Y.-H."/>
            <person name="Xamxidin M."/>
            <person name="Cheng H."/>
            <person name="Xu X.-W."/>
        </authorList>
    </citation>
    <scope>NUCLEOTIDE SEQUENCE [LARGE SCALE GENOMIC DNA]</scope>
    <source>
        <strain evidence="3">190</strain>
    </source>
</reference>
<proteinExistence type="predicted"/>